<dbReference type="SUPFAM" id="SSF54637">
    <property type="entry name" value="Thioesterase/thiol ester dehydrase-isomerase"/>
    <property type="match status" value="1"/>
</dbReference>
<sequence length="157" mass="17416">MQPDKELKEQILELIPQQAPFRFVDEILEVDGDRIVGTYRFKEDEFFYPGHFPGVPITPGVILIETMAQTGAVGHGIYLMMQKGMSLDEIKSQATVFSLADQVEFFTMVPPGARVIVTGEKMFYRRGALRSSVTMASEDGKPICRGILTGTGVRLNG</sequence>
<evidence type="ECO:0000313" key="2">
    <source>
        <dbReference type="EMBL" id="SHI64077.1"/>
    </source>
</evidence>
<evidence type="ECO:0000256" key="1">
    <source>
        <dbReference type="ARBA" id="ARBA00023239"/>
    </source>
</evidence>
<reference evidence="3" key="1">
    <citation type="submission" date="2016-11" db="EMBL/GenBank/DDBJ databases">
        <authorList>
            <person name="Varghese N."/>
            <person name="Submissions S."/>
        </authorList>
    </citation>
    <scope>NUCLEOTIDE SEQUENCE [LARGE SCALE GENOMIC DNA]</scope>
    <source>
        <strain evidence="3">DSM 16219</strain>
    </source>
</reference>
<protein>
    <submittedName>
        <fullName evidence="2">3-hydroxyacyl-[acyl-carrier-protein] dehydratase</fullName>
    </submittedName>
</protein>
<dbReference type="Pfam" id="PF07977">
    <property type="entry name" value="FabA"/>
    <property type="match status" value="1"/>
</dbReference>
<dbReference type="OrthoDB" id="9772788at2"/>
<dbReference type="PANTHER" id="PTHR30272:SF1">
    <property type="entry name" value="3-HYDROXYACYL-[ACYL-CARRIER-PROTEIN] DEHYDRATASE"/>
    <property type="match status" value="1"/>
</dbReference>
<accession>A0A1M6CST2</accession>
<proteinExistence type="predicted"/>
<organism evidence="2 3">
    <name type="scientific">Desulfatibacillum alkenivorans DSM 16219</name>
    <dbReference type="NCBI Taxonomy" id="1121393"/>
    <lineage>
        <taxon>Bacteria</taxon>
        <taxon>Pseudomonadati</taxon>
        <taxon>Thermodesulfobacteriota</taxon>
        <taxon>Desulfobacteria</taxon>
        <taxon>Desulfobacterales</taxon>
        <taxon>Desulfatibacillaceae</taxon>
        <taxon>Desulfatibacillum</taxon>
    </lineage>
</organism>
<dbReference type="RefSeq" id="WP_073472189.1">
    <property type="nucleotide sequence ID" value="NZ_FQZU01000001.1"/>
</dbReference>
<name>A0A1M6CST2_9BACT</name>
<dbReference type="Proteomes" id="UP000183994">
    <property type="component" value="Unassembled WGS sequence"/>
</dbReference>
<keyword evidence="3" id="KW-1185">Reference proteome</keyword>
<dbReference type="GO" id="GO:0016829">
    <property type="term" value="F:lyase activity"/>
    <property type="evidence" value="ECO:0007669"/>
    <property type="project" value="UniProtKB-KW"/>
</dbReference>
<dbReference type="PANTHER" id="PTHR30272">
    <property type="entry name" value="3-HYDROXYACYL-[ACYL-CARRIER-PROTEIN] DEHYDRATASE"/>
    <property type="match status" value="1"/>
</dbReference>
<evidence type="ECO:0000313" key="3">
    <source>
        <dbReference type="Proteomes" id="UP000183994"/>
    </source>
</evidence>
<dbReference type="Gene3D" id="3.10.129.10">
    <property type="entry name" value="Hotdog Thioesterase"/>
    <property type="match status" value="1"/>
</dbReference>
<dbReference type="InterPro" id="IPR029069">
    <property type="entry name" value="HotDog_dom_sf"/>
</dbReference>
<gene>
    <name evidence="2" type="ORF">SAMN02745216_00317</name>
</gene>
<dbReference type="EMBL" id="FQZU01000001">
    <property type="protein sequence ID" value="SHI64077.1"/>
    <property type="molecule type" value="Genomic_DNA"/>
</dbReference>
<keyword evidence="1" id="KW-0456">Lyase</keyword>
<dbReference type="InterPro" id="IPR013114">
    <property type="entry name" value="FabA_FabZ"/>
</dbReference>
<dbReference type="STRING" id="1121393.SAMN02745216_00317"/>
<dbReference type="AlphaFoldDB" id="A0A1M6CST2"/>